<dbReference type="EMBL" id="WJQU01000003">
    <property type="protein sequence ID" value="KAJ6637704.1"/>
    <property type="molecule type" value="Genomic_DNA"/>
</dbReference>
<feature type="compositionally biased region" description="Basic and acidic residues" evidence="10">
    <location>
        <begin position="76"/>
        <end position="89"/>
    </location>
</feature>
<gene>
    <name evidence="12" type="primary">Spase12</name>
    <name evidence="12" type="ORF">Bhyg_10435</name>
</gene>
<evidence type="ECO:0000256" key="7">
    <source>
        <dbReference type="ARBA" id="ARBA00023136"/>
    </source>
</evidence>
<evidence type="ECO:0000256" key="9">
    <source>
        <dbReference type="ARBA" id="ARBA00045204"/>
    </source>
</evidence>
<protein>
    <recommendedName>
        <fullName evidence="3">Signal peptidase complex subunit 1</fullName>
    </recommendedName>
    <alternativeName>
        <fullName evidence="8">Microsomal signal peptidase 12 kDa subunit</fullName>
    </alternativeName>
</protein>
<evidence type="ECO:0000256" key="10">
    <source>
        <dbReference type="SAM" id="MobiDB-lite"/>
    </source>
</evidence>
<keyword evidence="4 11" id="KW-0812">Transmembrane</keyword>
<proteinExistence type="inferred from homology"/>
<name>A0A9Q0MV75_9DIPT</name>
<feature type="transmembrane region" description="Helical" evidence="11">
    <location>
        <begin position="21"/>
        <end position="39"/>
    </location>
</feature>
<dbReference type="Proteomes" id="UP001151699">
    <property type="component" value="Chromosome X"/>
</dbReference>
<accession>A0A9Q0MV75</accession>
<evidence type="ECO:0000256" key="3">
    <source>
        <dbReference type="ARBA" id="ARBA00017059"/>
    </source>
</evidence>
<dbReference type="InterPro" id="IPR009542">
    <property type="entry name" value="Spc1/SPCS1"/>
</dbReference>
<evidence type="ECO:0000313" key="13">
    <source>
        <dbReference type="Proteomes" id="UP001151699"/>
    </source>
</evidence>
<evidence type="ECO:0000256" key="11">
    <source>
        <dbReference type="SAM" id="Phobius"/>
    </source>
</evidence>
<dbReference type="GO" id="GO:0005787">
    <property type="term" value="C:signal peptidase complex"/>
    <property type="evidence" value="ECO:0007669"/>
    <property type="project" value="InterPro"/>
</dbReference>
<evidence type="ECO:0000256" key="1">
    <source>
        <dbReference type="ARBA" id="ARBA00004477"/>
    </source>
</evidence>
<dbReference type="PANTHER" id="PTHR13202:SF0">
    <property type="entry name" value="SIGNAL PEPTIDASE COMPLEX SUBUNIT 1"/>
    <property type="match status" value="1"/>
</dbReference>
<keyword evidence="6 11" id="KW-1133">Transmembrane helix</keyword>
<dbReference type="OrthoDB" id="263893at2759"/>
<feature type="region of interest" description="Disordered" evidence="10">
    <location>
        <begin position="68"/>
        <end position="89"/>
    </location>
</feature>
<evidence type="ECO:0000256" key="8">
    <source>
        <dbReference type="ARBA" id="ARBA00032913"/>
    </source>
</evidence>
<keyword evidence="13" id="KW-1185">Reference proteome</keyword>
<sequence length="89" mass="10274">MFNIQTHMDFQGQAKAEKLSRFIITLFGIVGFIWGAVIQQFFQTFIILCAGFSLATLVTVPPWPIYRRKPLNWQKPKPESGDDSKKKKK</sequence>
<dbReference type="AlphaFoldDB" id="A0A9Q0MV75"/>
<comment type="caution">
    <text evidence="12">The sequence shown here is derived from an EMBL/GenBank/DDBJ whole genome shotgun (WGS) entry which is preliminary data.</text>
</comment>
<dbReference type="PANTHER" id="PTHR13202">
    <property type="entry name" value="MICROSOMAL SIGNAL PEPTIDASE 12 KDA SUBUNIT"/>
    <property type="match status" value="1"/>
</dbReference>
<dbReference type="GO" id="GO:0006465">
    <property type="term" value="P:signal peptide processing"/>
    <property type="evidence" value="ECO:0007669"/>
    <property type="project" value="InterPro"/>
</dbReference>
<feature type="transmembrane region" description="Helical" evidence="11">
    <location>
        <begin position="45"/>
        <end position="66"/>
    </location>
</feature>
<comment type="similarity">
    <text evidence="2">Belongs to the SPCS1 family.</text>
</comment>
<dbReference type="Pfam" id="PF06645">
    <property type="entry name" value="SPC12"/>
    <property type="match status" value="1"/>
</dbReference>
<comment type="subcellular location">
    <subcellularLocation>
        <location evidence="1">Endoplasmic reticulum membrane</location>
        <topology evidence="1">Multi-pass membrane protein</topology>
    </subcellularLocation>
</comment>
<keyword evidence="5" id="KW-0256">Endoplasmic reticulum</keyword>
<evidence type="ECO:0000256" key="2">
    <source>
        <dbReference type="ARBA" id="ARBA00005245"/>
    </source>
</evidence>
<dbReference type="GO" id="GO:0045047">
    <property type="term" value="P:protein targeting to ER"/>
    <property type="evidence" value="ECO:0007669"/>
    <property type="project" value="TreeGrafter"/>
</dbReference>
<keyword evidence="7 11" id="KW-0472">Membrane</keyword>
<evidence type="ECO:0000256" key="6">
    <source>
        <dbReference type="ARBA" id="ARBA00022989"/>
    </source>
</evidence>
<evidence type="ECO:0000313" key="12">
    <source>
        <dbReference type="EMBL" id="KAJ6637704.1"/>
    </source>
</evidence>
<organism evidence="12 13">
    <name type="scientific">Pseudolycoriella hygida</name>
    <dbReference type="NCBI Taxonomy" id="35572"/>
    <lineage>
        <taxon>Eukaryota</taxon>
        <taxon>Metazoa</taxon>
        <taxon>Ecdysozoa</taxon>
        <taxon>Arthropoda</taxon>
        <taxon>Hexapoda</taxon>
        <taxon>Insecta</taxon>
        <taxon>Pterygota</taxon>
        <taxon>Neoptera</taxon>
        <taxon>Endopterygota</taxon>
        <taxon>Diptera</taxon>
        <taxon>Nematocera</taxon>
        <taxon>Sciaroidea</taxon>
        <taxon>Sciaridae</taxon>
        <taxon>Pseudolycoriella</taxon>
    </lineage>
</organism>
<evidence type="ECO:0000256" key="4">
    <source>
        <dbReference type="ARBA" id="ARBA00022692"/>
    </source>
</evidence>
<reference evidence="12" key="1">
    <citation type="submission" date="2022-07" db="EMBL/GenBank/DDBJ databases">
        <authorList>
            <person name="Trinca V."/>
            <person name="Uliana J.V.C."/>
            <person name="Torres T.T."/>
            <person name="Ward R.J."/>
            <person name="Monesi N."/>
        </authorList>
    </citation>
    <scope>NUCLEOTIDE SEQUENCE</scope>
    <source>
        <strain evidence="12">HSMRA1968</strain>
        <tissue evidence="12">Whole embryos</tissue>
    </source>
</reference>
<evidence type="ECO:0000256" key="5">
    <source>
        <dbReference type="ARBA" id="ARBA00022824"/>
    </source>
</evidence>
<comment type="function">
    <text evidence="9">Component of the signal peptidase complex (SPC) which catalyzes the cleavage of N-terminal signal sequences from nascent proteins as they are translocated into the lumen of the endoplasmic reticulum. Dispensable for SPC enzymatic activity.</text>
</comment>